<evidence type="ECO:0000259" key="1">
    <source>
        <dbReference type="Pfam" id="PF18741"/>
    </source>
</evidence>
<dbReference type="OrthoDB" id="9757917at2"/>
<dbReference type="STRING" id="2138.SMSRO_v1c04820"/>
<feature type="domain" description="Restriction endonuclease type II-like" evidence="1">
    <location>
        <begin position="37"/>
        <end position="136"/>
    </location>
</feature>
<sequence>MQSCNLDNEVFQLIWSKYLIEYSDENPYQQMDSILEEEIYTQLKKHLNGERFEIIPQVKQSGFRIDLGIKDKTTGNFVLAIECDGHKYHSKPMDRARDIWRQSILESNGWKFERISLLQWWKGNQNKVIERVLKKIETLSWSLKE</sequence>
<name>A0A2P6FB82_9MOLU</name>
<keyword evidence="3" id="KW-1185">Reference proteome</keyword>
<protein>
    <recommendedName>
        <fullName evidence="1">Restriction endonuclease type II-like domain-containing protein</fullName>
    </recommendedName>
</protein>
<comment type="caution">
    <text evidence="2">The sequence shown here is derived from an EMBL/GenBank/DDBJ whole genome shotgun (WGS) entry which is preliminary data.</text>
</comment>
<organism evidence="2 3">
    <name type="scientific">Spiroplasma poulsonii</name>
    <dbReference type="NCBI Taxonomy" id="2138"/>
    <lineage>
        <taxon>Bacteria</taxon>
        <taxon>Bacillati</taxon>
        <taxon>Mycoplasmatota</taxon>
        <taxon>Mollicutes</taxon>
        <taxon>Entomoplasmatales</taxon>
        <taxon>Spiroplasmataceae</taxon>
        <taxon>Spiroplasma</taxon>
    </lineage>
</organism>
<dbReference type="AlphaFoldDB" id="A0A2P6FB82"/>
<dbReference type="InterPro" id="IPR011335">
    <property type="entry name" value="Restrct_endonuc-II-like"/>
</dbReference>
<proteinExistence type="predicted"/>
<dbReference type="InterPro" id="IPR049468">
    <property type="entry name" value="Restrct_endonuc-II-like_dom"/>
</dbReference>
<dbReference type="SUPFAM" id="SSF52980">
    <property type="entry name" value="Restriction endonuclease-like"/>
    <property type="match status" value="1"/>
</dbReference>
<reference evidence="2 3" key="1">
    <citation type="journal article" date="2015" name="MBio">
        <title>Genome sequence of the Drosophila melanogaster male-killing Spiroplasma strain MSRO endosymbiont.</title>
        <authorList>
            <person name="Paredes J.C."/>
            <person name="Herren J.K."/>
            <person name="Schupfer F."/>
            <person name="Marin R."/>
            <person name="Claverol S."/>
            <person name="Kuo C.H."/>
            <person name="Lemaitre B."/>
            <person name="Beven L."/>
        </authorList>
    </citation>
    <scope>NUCLEOTIDE SEQUENCE [LARGE SCALE GENOMIC DNA]</scope>
    <source>
        <strain evidence="2 3">MSRO</strain>
    </source>
</reference>
<dbReference type="Pfam" id="PF18741">
    <property type="entry name" value="MTES_1575"/>
    <property type="match status" value="1"/>
</dbReference>
<dbReference type="Gene3D" id="3.40.960.10">
    <property type="entry name" value="VSR Endonuclease"/>
    <property type="match status" value="1"/>
</dbReference>
<dbReference type="Proteomes" id="UP000031565">
    <property type="component" value="Unassembled WGS sequence"/>
</dbReference>
<accession>A0A2P6FB82</accession>
<dbReference type="RefSeq" id="WP_105628892.1">
    <property type="nucleotide sequence ID" value="NZ_CM020866.1"/>
</dbReference>
<dbReference type="EMBL" id="JTLV02000001">
    <property type="protein sequence ID" value="PQM30725.1"/>
    <property type="molecule type" value="Genomic_DNA"/>
</dbReference>
<evidence type="ECO:0000313" key="2">
    <source>
        <dbReference type="EMBL" id="PQM30725.1"/>
    </source>
</evidence>
<gene>
    <name evidence="2" type="ORF">SMSRO_SF005100</name>
</gene>
<evidence type="ECO:0000313" key="3">
    <source>
        <dbReference type="Proteomes" id="UP000031565"/>
    </source>
</evidence>